<evidence type="ECO:0000256" key="1">
    <source>
        <dbReference type="ARBA" id="ARBA00009986"/>
    </source>
</evidence>
<evidence type="ECO:0000313" key="6">
    <source>
        <dbReference type="EMBL" id="KAK2071767.1"/>
    </source>
</evidence>
<dbReference type="CDD" id="cd07102">
    <property type="entry name" value="ALDH_EDX86601"/>
    <property type="match status" value="1"/>
</dbReference>
<dbReference type="EMBL" id="JAQQPM010000005">
    <property type="protein sequence ID" value="KAK2071767.1"/>
    <property type="molecule type" value="Genomic_DNA"/>
</dbReference>
<gene>
    <name evidence="6" type="ORF">P8C59_006164</name>
</gene>
<evidence type="ECO:0000256" key="3">
    <source>
        <dbReference type="ARBA" id="ARBA00024226"/>
    </source>
</evidence>
<evidence type="ECO:0000259" key="5">
    <source>
        <dbReference type="Pfam" id="PF00171"/>
    </source>
</evidence>
<dbReference type="GO" id="GO:0004029">
    <property type="term" value="F:aldehyde dehydrogenase (NAD+) activity"/>
    <property type="evidence" value="ECO:0007669"/>
    <property type="project" value="UniProtKB-EC"/>
</dbReference>
<sequence length="591" mass="65006">MSVEVLTTISPTTNEPILTRNGLSATELELLPQVATQAFQSWRTTRLEDRKSIVRKALKLLAERQDELAMELTVQMGRPITFAAKEVGTAIKRAEYLLKISDEALKDTCGEAEPGFKRFIRKVPVGPVLVIFAWNYPYLILVNSLIPALLSGNSVILKPSPQTPTVVEQVARVFSEAGLPDGVIQYFHCGSPTMIESILGGKDAAYVRSDVDVAWAAEEIVDGAVFNSGQSCCSIERVYVDEKIHEEFVSAVQEVLKGYKLGDPLDRATHVGPVVSKRSQATIESHIQDALRKGAKDATPENVTFSDPPTKGNFVPPTLLVDVDHTMTVMTEETFGPVIPVMRVKSDEEAVKLMNDCEFGLTASIWTKDTARGRELSEHVESGTVFVNRCDYPSPDLAWTGWKNSGKGVTLSRFGFDQFVKLKSYHLKDYPHFSGKPLGIPAPSALIHQLRIISARNGTEMVGHRKSKQPKRVLEISAPFNFKKETGMLPGISEQELSLLREKELVGRIGVADHMEDHLTPRQAPPVPMRSSATNTRFAAEETNTLVSPTTPASPSFTLNSKLNKGRSYAVSPVSPYGIRSLREDALPAQI</sequence>
<dbReference type="Pfam" id="PF00171">
    <property type="entry name" value="Aldedh"/>
    <property type="match status" value="2"/>
</dbReference>
<dbReference type="SUPFAM" id="SSF53720">
    <property type="entry name" value="ALDH-like"/>
    <property type="match status" value="1"/>
</dbReference>
<evidence type="ECO:0000313" key="7">
    <source>
        <dbReference type="Proteomes" id="UP001217918"/>
    </source>
</evidence>
<keyword evidence="7" id="KW-1185">Reference proteome</keyword>
<comment type="caution">
    <text evidence="6">The sequence shown here is derived from an EMBL/GenBank/DDBJ whole genome shotgun (WGS) entry which is preliminary data.</text>
</comment>
<dbReference type="AlphaFoldDB" id="A0AAD9I7L1"/>
<dbReference type="Gene3D" id="3.40.309.10">
    <property type="entry name" value="Aldehyde Dehydrogenase, Chain A, domain 2"/>
    <property type="match status" value="1"/>
</dbReference>
<dbReference type="FunFam" id="3.40.309.10:FF:000009">
    <property type="entry name" value="Aldehyde dehydrogenase A"/>
    <property type="match status" value="1"/>
</dbReference>
<dbReference type="InterPro" id="IPR016163">
    <property type="entry name" value="Ald_DH_C"/>
</dbReference>
<dbReference type="Proteomes" id="UP001217918">
    <property type="component" value="Unassembled WGS sequence"/>
</dbReference>
<dbReference type="Gene3D" id="3.40.605.10">
    <property type="entry name" value="Aldehyde Dehydrogenase, Chain A, domain 1"/>
    <property type="match status" value="2"/>
</dbReference>
<reference evidence="6" key="1">
    <citation type="journal article" date="2023" name="Mol. Plant Microbe Interact.">
        <title>Elucidating the Obligate Nature and Biological Capacity of an Invasive Fungal Corn Pathogen.</title>
        <authorList>
            <person name="MacCready J.S."/>
            <person name="Roggenkamp E.M."/>
            <person name="Gdanetz K."/>
            <person name="Chilvers M.I."/>
        </authorList>
    </citation>
    <scope>NUCLEOTIDE SEQUENCE</scope>
    <source>
        <strain evidence="6">PM02</strain>
    </source>
</reference>
<dbReference type="InterPro" id="IPR016162">
    <property type="entry name" value="Ald_DH_N"/>
</dbReference>
<organism evidence="6 7">
    <name type="scientific">Phyllachora maydis</name>
    <dbReference type="NCBI Taxonomy" id="1825666"/>
    <lineage>
        <taxon>Eukaryota</taxon>
        <taxon>Fungi</taxon>
        <taxon>Dikarya</taxon>
        <taxon>Ascomycota</taxon>
        <taxon>Pezizomycotina</taxon>
        <taxon>Sordariomycetes</taxon>
        <taxon>Sordariomycetidae</taxon>
        <taxon>Phyllachorales</taxon>
        <taxon>Phyllachoraceae</taxon>
        <taxon>Phyllachora</taxon>
    </lineage>
</organism>
<comment type="similarity">
    <text evidence="1">Belongs to the aldehyde dehydrogenase family.</text>
</comment>
<feature type="domain" description="Aldehyde dehydrogenase" evidence="5">
    <location>
        <begin position="6"/>
        <end position="189"/>
    </location>
</feature>
<keyword evidence="2" id="KW-0560">Oxidoreductase</keyword>
<dbReference type="InterPro" id="IPR015590">
    <property type="entry name" value="Aldehyde_DH_dom"/>
</dbReference>
<comment type="catalytic activity">
    <reaction evidence="4">
        <text>an aldehyde + NAD(+) + H2O = a carboxylate + NADH + 2 H(+)</text>
        <dbReference type="Rhea" id="RHEA:16185"/>
        <dbReference type="ChEBI" id="CHEBI:15377"/>
        <dbReference type="ChEBI" id="CHEBI:15378"/>
        <dbReference type="ChEBI" id="CHEBI:17478"/>
        <dbReference type="ChEBI" id="CHEBI:29067"/>
        <dbReference type="ChEBI" id="CHEBI:57540"/>
        <dbReference type="ChEBI" id="CHEBI:57945"/>
        <dbReference type="EC" id="1.2.1.3"/>
    </reaction>
</comment>
<proteinExistence type="inferred from homology"/>
<feature type="domain" description="Aldehyde dehydrogenase" evidence="5">
    <location>
        <begin position="199"/>
        <end position="424"/>
    </location>
</feature>
<evidence type="ECO:0000256" key="2">
    <source>
        <dbReference type="ARBA" id="ARBA00023002"/>
    </source>
</evidence>
<accession>A0AAD9I7L1</accession>
<dbReference type="EC" id="1.2.1.3" evidence="3"/>
<dbReference type="InterPro" id="IPR016161">
    <property type="entry name" value="Ald_DH/histidinol_DH"/>
</dbReference>
<name>A0AAD9I7L1_9PEZI</name>
<dbReference type="PANTHER" id="PTHR11699">
    <property type="entry name" value="ALDEHYDE DEHYDROGENASE-RELATED"/>
    <property type="match status" value="1"/>
</dbReference>
<protein>
    <recommendedName>
        <fullName evidence="3">aldehyde dehydrogenase (NAD(+))</fullName>
        <ecNumber evidence="3">1.2.1.3</ecNumber>
    </recommendedName>
</protein>
<evidence type="ECO:0000256" key="4">
    <source>
        <dbReference type="ARBA" id="ARBA00049194"/>
    </source>
</evidence>